<dbReference type="SUPFAM" id="SSF48452">
    <property type="entry name" value="TPR-like"/>
    <property type="match status" value="1"/>
</dbReference>
<gene>
    <name evidence="2" type="ORF">C4520_18210</name>
</gene>
<dbReference type="Proteomes" id="UP000265882">
    <property type="component" value="Unassembled WGS sequence"/>
</dbReference>
<feature type="chain" id="PRO_5017220265" description="Tetratricopeptide repeat protein" evidence="1">
    <location>
        <begin position="18"/>
        <end position="524"/>
    </location>
</feature>
<dbReference type="InterPro" id="IPR011990">
    <property type="entry name" value="TPR-like_helical_dom_sf"/>
</dbReference>
<comment type="caution">
    <text evidence="2">The sequence shown here is derived from an EMBL/GenBank/DDBJ whole genome shotgun (WGS) entry which is preliminary data.</text>
</comment>
<sequence length="524" mass="56308">MRILVPFCVLLFLPCSAALGVEIGSSISPLSMKDLSNETVELVATPQNMVILYQFEYSSKSKKILADLIDAASSVGGISAFGITRQIPAEDRYSFGAFSSRILVDDKNATAALGMSRSSPAVAILGPGNHLLAVLDEPASSVEMVLAVADVFLANGFPDAAERCYRVVPPEIGDETAVQMCRMYSAILRGDVKTAQAEMKEWDQKSASPSADLPAARAFLLFCEGNTRRALAECQKAPENGFAQWVKGLALSRMGECAAASAAFHNAVKSRLSYRWQKVAAFVSAAQVSEAEGKPDAALALHKKAFDLAPLNPVNTACLVNYYWQQNKIPAASAYAGILQATTQNELVRSFISEFEKEVIFIGSTAAREAVFKKIKKNEPAGAKPAGTRNIVVSDFFIQGCPSDSGYLACAASAYLTHCLERSKKVSAVRRAAVKEAARVMGIAERRPIGTEPLRKIALALSADLLVVGEIGSYEDFYLINVRVANVHSGEIVAIISDRFPTLEGVAPAIERASDELLKKLKLE</sequence>
<organism evidence="2 3">
    <name type="scientific">Abyssobacteria bacterium (strain SURF_5)</name>
    <dbReference type="NCBI Taxonomy" id="2093360"/>
    <lineage>
        <taxon>Bacteria</taxon>
        <taxon>Pseudomonadati</taxon>
        <taxon>Candidatus Hydrogenedentota</taxon>
        <taxon>Candidatus Abyssobacteria</taxon>
    </lineage>
</organism>
<dbReference type="AlphaFoldDB" id="A0A3A4NMV9"/>
<protein>
    <recommendedName>
        <fullName evidence="4">Tetratricopeptide repeat protein</fullName>
    </recommendedName>
</protein>
<evidence type="ECO:0000313" key="2">
    <source>
        <dbReference type="EMBL" id="RJP16651.1"/>
    </source>
</evidence>
<dbReference type="EMBL" id="QZKU01000126">
    <property type="protein sequence ID" value="RJP16651.1"/>
    <property type="molecule type" value="Genomic_DNA"/>
</dbReference>
<evidence type="ECO:0000313" key="3">
    <source>
        <dbReference type="Proteomes" id="UP000265882"/>
    </source>
</evidence>
<evidence type="ECO:0008006" key="4">
    <source>
        <dbReference type="Google" id="ProtNLM"/>
    </source>
</evidence>
<proteinExistence type="predicted"/>
<feature type="signal peptide" evidence="1">
    <location>
        <begin position="1"/>
        <end position="17"/>
    </location>
</feature>
<evidence type="ECO:0000256" key="1">
    <source>
        <dbReference type="SAM" id="SignalP"/>
    </source>
</evidence>
<name>A0A3A4NMV9_ABYX5</name>
<keyword evidence="1" id="KW-0732">Signal</keyword>
<accession>A0A3A4NMV9</accession>
<dbReference type="Gene3D" id="1.25.40.10">
    <property type="entry name" value="Tetratricopeptide repeat domain"/>
    <property type="match status" value="1"/>
</dbReference>
<reference evidence="2 3" key="1">
    <citation type="journal article" date="2017" name="ISME J.">
        <title>Energy and carbon metabolisms in a deep terrestrial subsurface fluid microbial community.</title>
        <authorList>
            <person name="Momper L."/>
            <person name="Jungbluth S.P."/>
            <person name="Lee M.D."/>
            <person name="Amend J.P."/>
        </authorList>
    </citation>
    <scope>NUCLEOTIDE SEQUENCE [LARGE SCALE GENOMIC DNA]</scope>
    <source>
        <strain evidence="2">SURF_5</strain>
    </source>
</reference>